<keyword evidence="3" id="KW-0808">Transferase</keyword>
<comment type="similarity">
    <text evidence="1">Belongs to the DNA polymerase type-B family.</text>
</comment>
<evidence type="ECO:0000313" key="11">
    <source>
        <dbReference type="Proteomes" id="UP000053097"/>
    </source>
</evidence>
<dbReference type="InterPro" id="IPR044925">
    <property type="entry name" value="His-Me_finger_sf"/>
</dbReference>
<dbReference type="GO" id="GO:0000166">
    <property type="term" value="F:nucleotide binding"/>
    <property type="evidence" value="ECO:0007669"/>
    <property type="project" value="InterPro"/>
</dbReference>
<dbReference type="Gene3D" id="3.30.420.10">
    <property type="entry name" value="Ribonuclease H-like superfamily/Ribonuclease H"/>
    <property type="match status" value="1"/>
</dbReference>
<dbReference type="SUPFAM" id="SSF54060">
    <property type="entry name" value="His-Me finger endonucleases"/>
    <property type="match status" value="1"/>
</dbReference>
<dbReference type="InterPro" id="IPR036397">
    <property type="entry name" value="RNaseH_sf"/>
</dbReference>
<dbReference type="PANTHER" id="PTHR31511:SF12">
    <property type="entry name" value="RHO TERMINATION FACTOR N-TERMINAL DOMAIN-CONTAINING PROTEIN"/>
    <property type="match status" value="1"/>
</dbReference>
<evidence type="ECO:0000256" key="3">
    <source>
        <dbReference type="ARBA" id="ARBA00022679"/>
    </source>
</evidence>
<dbReference type="PANTHER" id="PTHR31511">
    <property type="entry name" value="PROTEIN CBG23764"/>
    <property type="match status" value="1"/>
</dbReference>
<gene>
    <name evidence="10" type="ORF">X777_11795</name>
</gene>
<keyword evidence="7" id="KW-0238">DNA-binding</keyword>
<dbReference type="InterPro" id="IPR012337">
    <property type="entry name" value="RNaseH-like_sf"/>
</dbReference>
<dbReference type="GO" id="GO:0003887">
    <property type="term" value="F:DNA-directed DNA polymerase activity"/>
    <property type="evidence" value="ECO:0007669"/>
    <property type="project" value="UniProtKB-KW"/>
</dbReference>
<evidence type="ECO:0000256" key="2">
    <source>
        <dbReference type="ARBA" id="ARBA00012417"/>
    </source>
</evidence>
<feature type="domain" description="DNA-directed DNA polymerase family B mitochondria/virus" evidence="9">
    <location>
        <begin position="61"/>
        <end position="151"/>
    </location>
</feature>
<organism evidence="10 11">
    <name type="scientific">Ooceraea biroi</name>
    <name type="common">Clonal raider ant</name>
    <name type="synonym">Cerapachys biroi</name>
    <dbReference type="NCBI Taxonomy" id="2015173"/>
    <lineage>
        <taxon>Eukaryota</taxon>
        <taxon>Metazoa</taxon>
        <taxon>Ecdysozoa</taxon>
        <taxon>Arthropoda</taxon>
        <taxon>Hexapoda</taxon>
        <taxon>Insecta</taxon>
        <taxon>Pterygota</taxon>
        <taxon>Neoptera</taxon>
        <taxon>Endopterygota</taxon>
        <taxon>Hymenoptera</taxon>
        <taxon>Apocrita</taxon>
        <taxon>Aculeata</taxon>
        <taxon>Formicoidea</taxon>
        <taxon>Formicidae</taxon>
        <taxon>Dorylinae</taxon>
        <taxon>Ooceraea</taxon>
    </lineage>
</organism>
<evidence type="ECO:0000256" key="5">
    <source>
        <dbReference type="ARBA" id="ARBA00022705"/>
    </source>
</evidence>
<evidence type="ECO:0000256" key="7">
    <source>
        <dbReference type="ARBA" id="ARBA00023125"/>
    </source>
</evidence>
<evidence type="ECO:0000259" key="9">
    <source>
        <dbReference type="Pfam" id="PF03175"/>
    </source>
</evidence>
<name>A0A026W4A3_OOCBI</name>
<keyword evidence="11" id="KW-1185">Reference proteome</keyword>
<keyword evidence="6" id="KW-0239">DNA-directed DNA polymerase</keyword>
<evidence type="ECO:0000256" key="8">
    <source>
        <dbReference type="ARBA" id="ARBA00049244"/>
    </source>
</evidence>
<dbReference type="OMA" id="RIRDHCH"/>
<sequence length="193" mass="22466">MENLTREQEVAYHSATHCHICEEPFAQDETRIRDHCHLTGRYRDPAHSNCNLNYKESYTIPIVFHNLSGYDSHFIIKELASNFKGTIDSISEPRKLRFIDSLRFLSSSLDKLASFLSKDKLKILRSEFSNLSIEDFDLLTRKGVFPYEYVDCVEKLQDTRLPPRESFYSSLTGDAISESDYAHAENIWQRFAI</sequence>
<dbReference type="InterPro" id="IPR004868">
    <property type="entry name" value="DNA-dir_DNA_pol_B_mt/vir"/>
</dbReference>
<keyword evidence="4" id="KW-0548">Nucleotidyltransferase</keyword>
<comment type="catalytic activity">
    <reaction evidence="8">
        <text>DNA(n) + a 2'-deoxyribonucleoside 5'-triphosphate = DNA(n+1) + diphosphate</text>
        <dbReference type="Rhea" id="RHEA:22508"/>
        <dbReference type="Rhea" id="RHEA-COMP:17339"/>
        <dbReference type="Rhea" id="RHEA-COMP:17340"/>
        <dbReference type="ChEBI" id="CHEBI:33019"/>
        <dbReference type="ChEBI" id="CHEBI:61560"/>
        <dbReference type="ChEBI" id="CHEBI:173112"/>
        <dbReference type="EC" id="2.7.7.7"/>
    </reaction>
</comment>
<dbReference type="Proteomes" id="UP000053097">
    <property type="component" value="Unassembled WGS sequence"/>
</dbReference>
<dbReference type="AlphaFoldDB" id="A0A026W4A3"/>
<keyword evidence="5" id="KW-0235">DNA replication</keyword>
<evidence type="ECO:0000256" key="4">
    <source>
        <dbReference type="ARBA" id="ARBA00022695"/>
    </source>
</evidence>
<dbReference type="STRING" id="2015173.A0A026W4A3"/>
<protein>
    <recommendedName>
        <fullName evidence="2">DNA-directed DNA polymerase</fullName>
        <ecNumber evidence="2">2.7.7.7</ecNumber>
    </recommendedName>
</protein>
<evidence type="ECO:0000256" key="6">
    <source>
        <dbReference type="ARBA" id="ARBA00022932"/>
    </source>
</evidence>
<dbReference type="EC" id="2.7.7.7" evidence="2"/>
<reference evidence="10 11" key="1">
    <citation type="journal article" date="2014" name="Curr. Biol.">
        <title>The genome of the clonal raider ant Cerapachys biroi.</title>
        <authorList>
            <person name="Oxley P.R."/>
            <person name="Ji L."/>
            <person name="Fetter-Pruneda I."/>
            <person name="McKenzie S.K."/>
            <person name="Li C."/>
            <person name="Hu H."/>
            <person name="Zhang G."/>
            <person name="Kronauer D.J."/>
        </authorList>
    </citation>
    <scope>NUCLEOTIDE SEQUENCE [LARGE SCALE GENOMIC DNA]</scope>
</reference>
<accession>A0A026W4A3</accession>
<proteinExistence type="inferred from homology"/>
<dbReference type="EMBL" id="KK107491">
    <property type="protein sequence ID" value="EZA49874.1"/>
    <property type="molecule type" value="Genomic_DNA"/>
</dbReference>
<dbReference type="Pfam" id="PF03175">
    <property type="entry name" value="DNA_pol_B_2"/>
    <property type="match status" value="1"/>
</dbReference>
<dbReference type="SUPFAM" id="SSF53098">
    <property type="entry name" value="Ribonuclease H-like"/>
    <property type="match status" value="1"/>
</dbReference>
<evidence type="ECO:0000313" key="10">
    <source>
        <dbReference type="EMBL" id="EZA49874.1"/>
    </source>
</evidence>
<evidence type="ECO:0000256" key="1">
    <source>
        <dbReference type="ARBA" id="ARBA00005755"/>
    </source>
</evidence>
<dbReference type="GO" id="GO:0003677">
    <property type="term" value="F:DNA binding"/>
    <property type="evidence" value="ECO:0007669"/>
    <property type="project" value="UniProtKB-KW"/>
</dbReference>
<dbReference type="GO" id="GO:0006260">
    <property type="term" value="P:DNA replication"/>
    <property type="evidence" value="ECO:0007669"/>
    <property type="project" value="UniProtKB-KW"/>
</dbReference>